<dbReference type="PATRIC" id="fig|1073366.3.peg.36"/>
<dbReference type="EMBL" id="AZJH01000001">
    <property type="protein sequence ID" value="ETD29853.1"/>
    <property type="molecule type" value="Genomic_DNA"/>
</dbReference>
<dbReference type="AlphaFoldDB" id="V8CR39"/>
<dbReference type="HOGENOM" id="CLU_696103_0_0_10"/>
<gene>
    <name evidence="1" type="ORF">HMPREF1173_00035</name>
</gene>
<dbReference type="OrthoDB" id="1123520at2"/>
<protein>
    <recommendedName>
        <fullName evidence="3">DNA pilot protein</fullName>
    </recommendedName>
</protein>
<proteinExistence type="predicted"/>
<accession>V8CR39</accession>
<comment type="caution">
    <text evidence="1">The sequence shown here is derived from an EMBL/GenBank/DDBJ whole genome shotgun (WGS) entry which is preliminary data.</text>
</comment>
<sequence length="396" mass="43668">MIDPIVGGAIVSGASNLLGGIINGFGQKSANSTNLRIARETNAANFQMMQYQNEFNQKMLDKQNEYALPINQRKRFEDAGINPYFALSQISSGTPQGALQSAQGHPAVAAQVQPVTAFGDALRDSVSHGVNTYGQLMQAKYTQQQAEGQSLENRFKAATLLSRIDGEKAKNKSLTYNMMMDGLRADLMKYVNGNEMKKSDLSVAQMEALNEQMTLANAYQRIQNDSASIDLSLKKKYGEQQIIMSLAEVVSRIKSNYANIDIGWYNAKSGRMNAQANMLGSQASMYNARANMLGAQASMYNAQTNYQQYLVDRHLKGTQERFIVQQIRGQIKENTGKDISNLQAISLLPLVIKSVVLSNEKEQQNIDYRFFDSFVNGVGTLGGAVKGTVIPFKFAK</sequence>
<keyword evidence="2" id="KW-1185">Reference proteome</keyword>
<evidence type="ECO:0000313" key="1">
    <source>
        <dbReference type="EMBL" id="ETD29853.1"/>
    </source>
</evidence>
<name>V8CR39_9BACT</name>
<organism evidence="1 2">
    <name type="scientific">Prevotella nigrescens CC14M</name>
    <dbReference type="NCBI Taxonomy" id="1073366"/>
    <lineage>
        <taxon>Bacteria</taxon>
        <taxon>Pseudomonadati</taxon>
        <taxon>Bacteroidota</taxon>
        <taxon>Bacteroidia</taxon>
        <taxon>Bacteroidales</taxon>
        <taxon>Prevotellaceae</taxon>
        <taxon>Prevotella</taxon>
    </lineage>
</organism>
<dbReference type="Proteomes" id="UP000018727">
    <property type="component" value="Unassembled WGS sequence"/>
</dbReference>
<reference evidence="1 2" key="1">
    <citation type="submission" date="2013-10" db="EMBL/GenBank/DDBJ databases">
        <title>The Genome Sequence of Prevotella nigrescens CC14M.</title>
        <authorList>
            <consortium name="The Broad Institute Genomics Platform"/>
            <person name="Earl A."/>
            <person name="Allen-Vercoe E."/>
            <person name="Daigneault M."/>
            <person name="Young S.K."/>
            <person name="Zeng Q."/>
            <person name="Gargeya S."/>
            <person name="Fitzgerald M."/>
            <person name="Abouelleil A."/>
            <person name="Alvarado L."/>
            <person name="Chapman S.B."/>
            <person name="Gainer-Dewar J."/>
            <person name="Goldberg J."/>
            <person name="Griggs A."/>
            <person name="Gujja S."/>
            <person name="Hansen M."/>
            <person name="Howarth C."/>
            <person name="Imamovic A."/>
            <person name="Ireland A."/>
            <person name="Larimer J."/>
            <person name="McCowan C."/>
            <person name="Murphy C."/>
            <person name="Pearson M."/>
            <person name="Poon T.W."/>
            <person name="Priest M."/>
            <person name="Roberts A."/>
            <person name="Saif S."/>
            <person name="Shea T."/>
            <person name="Sykes S."/>
            <person name="Wortman J."/>
            <person name="Nusbaum C."/>
            <person name="Birren B."/>
        </authorList>
    </citation>
    <scope>NUCLEOTIDE SEQUENCE [LARGE SCALE GENOMIC DNA]</scope>
    <source>
        <strain evidence="1 2">CC14M</strain>
    </source>
</reference>
<dbReference type="RefSeq" id="WP_023924572.1">
    <property type="nucleotide sequence ID" value="NZ_KI669419.1"/>
</dbReference>
<evidence type="ECO:0000313" key="2">
    <source>
        <dbReference type="Proteomes" id="UP000018727"/>
    </source>
</evidence>
<evidence type="ECO:0008006" key="3">
    <source>
        <dbReference type="Google" id="ProtNLM"/>
    </source>
</evidence>